<evidence type="ECO:0000256" key="5">
    <source>
        <dbReference type="SAM" id="Phobius"/>
    </source>
</evidence>
<evidence type="ECO:0000256" key="1">
    <source>
        <dbReference type="ARBA" id="ARBA00004196"/>
    </source>
</evidence>
<dbReference type="Proteomes" id="UP000223759">
    <property type="component" value="Unassembled WGS sequence"/>
</dbReference>
<evidence type="ECO:0000259" key="7">
    <source>
        <dbReference type="Pfam" id="PF25954"/>
    </source>
</evidence>
<dbReference type="NCBIfam" id="TIGR01730">
    <property type="entry name" value="RND_mfp"/>
    <property type="match status" value="1"/>
</dbReference>
<feature type="domain" description="CusB-like beta-barrel" evidence="7">
    <location>
        <begin position="207"/>
        <end position="278"/>
    </location>
</feature>
<accession>A0A1R3VMN2</accession>
<feature type="domain" description="Multidrug resistance protein MdtA-like barrel-sandwich hybrid" evidence="6">
    <location>
        <begin position="80"/>
        <end position="195"/>
    </location>
</feature>
<evidence type="ECO:0000256" key="2">
    <source>
        <dbReference type="ARBA" id="ARBA00009477"/>
    </source>
</evidence>
<sequence length="377" mass="41174">MPLRLSNRRMIIMLAGVLIVFGGIFGFKAWLNAFLTDLFDNLPPPIAAVTVSEVRTMAWQPQLEAVGDLAAVQGTMLTLEVGGVVDEILFASGSRVAAGDVLLRLDTRTEQALLERLEATSELAALELARAERLAEQNNISVADLQRRQTEARQARAAVQEQQARINQKVLRAPFAGELGIRQVNQGQFVNAGEPIVSLQTRDQLHVNFSVAERHARHVYSGQHFVLHTATREEPLDGELIAIEPSVAAGSRTLALQGLVDNADGLLRSGMFGRVSLDMGEVADVLVLPQSAVRFQPYGELVYTIREDEEGAVRAYQRLVRTGERRGDLVIILEGLEAGERVATSGLLKLRNEGVVEIIDDPAVNPPEELMPTPIDS</sequence>
<protein>
    <submittedName>
        <fullName evidence="9">Membrane fusion protein, multidrug efflux system</fullName>
    </submittedName>
</protein>
<dbReference type="Gene3D" id="2.40.30.170">
    <property type="match status" value="1"/>
</dbReference>
<dbReference type="InterPro" id="IPR058627">
    <property type="entry name" value="MdtA-like_C"/>
</dbReference>
<organism evidence="9 10">
    <name type="scientific">Ectothiorhodosinus mongolicus</name>
    <dbReference type="NCBI Taxonomy" id="233100"/>
    <lineage>
        <taxon>Bacteria</taxon>
        <taxon>Pseudomonadati</taxon>
        <taxon>Pseudomonadota</taxon>
        <taxon>Gammaproteobacteria</taxon>
        <taxon>Chromatiales</taxon>
        <taxon>Ectothiorhodospiraceae</taxon>
        <taxon>Ectothiorhodosinus</taxon>
    </lineage>
</organism>
<dbReference type="Gene3D" id="2.40.50.100">
    <property type="match status" value="1"/>
</dbReference>
<evidence type="ECO:0000313" key="10">
    <source>
        <dbReference type="Proteomes" id="UP000223759"/>
    </source>
</evidence>
<dbReference type="AlphaFoldDB" id="A0A1R3VMN2"/>
<name>A0A1R3VMN2_9GAMM</name>
<dbReference type="Pfam" id="PF25917">
    <property type="entry name" value="BSH_RND"/>
    <property type="match status" value="1"/>
</dbReference>
<proteinExistence type="inferred from homology"/>
<dbReference type="OrthoDB" id="9806939at2"/>
<dbReference type="EMBL" id="FTPK01000001">
    <property type="protein sequence ID" value="SIT65796.1"/>
    <property type="molecule type" value="Genomic_DNA"/>
</dbReference>
<dbReference type="STRING" id="233100.SAMN05216526_0249"/>
<dbReference type="PANTHER" id="PTHR30469">
    <property type="entry name" value="MULTIDRUG RESISTANCE PROTEIN MDTA"/>
    <property type="match status" value="1"/>
</dbReference>
<dbReference type="GO" id="GO:0015562">
    <property type="term" value="F:efflux transmembrane transporter activity"/>
    <property type="evidence" value="ECO:0007669"/>
    <property type="project" value="TreeGrafter"/>
</dbReference>
<evidence type="ECO:0000259" key="8">
    <source>
        <dbReference type="Pfam" id="PF25967"/>
    </source>
</evidence>
<keyword evidence="5" id="KW-0812">Transmembrane</keyword>
<dbReference type="Pfam" id="PF25967">
    <property type="entry name" value="RND-MFP_C"/>
    <property type="match status" value="1"/>
</dbReference>
<dbReference type="PANTHER" id="PTHR30469:SF11">
    <property type="entry name" value="BLL4320 PROTEIN"/>
    <property type="match status" value="1"/>
</dbReference>
<keyword evidence="4" id="KW-0175">Coiled coil</keyword>
<comment type="similarity">
    <text evidence="2">Belongs to the membrane fusion protein (MFP) (TC 8.A.1) family.</text>
</comment>
<dbReference type="Gene3D" id="2.40.420.20">
    <property type="match status" value="1"/>
</dbReference>
<keyword evidence="5" id="KW-1133">Transmembrane helix</keyword>
<evidence type="ECO:0000259" key="6">
    <source>
        <dbReference type="Pfam" id="PF25917"/>
    </source>
</evidence>
<comment type="subcellular location">
    <subcellularLocation>
        <location evidence="1">Cell envelope</location>
    </subcellularLocation>
</comment>
<keyword evidence="5" id="KW-0472">Membrane</keyword>
<evidence type="ECO:0000256" key="4">
    <source>
        <dbReference type="SAM" id="Coils"/>
    </source>
</evidence>
<dbReference type="Gene3D" id="1.10.287.470">
    <property type="entry name" value="Helix hairpin bin"/>
    <property type="match status" value="1"/>
</dbReference>
<feature type="coiled-coil region" evidence="4">
    <location>
        <begin position="114"/>
        <end position="165"/>
    </location>
</feature>
<keyword evidence="10" id="KW-1185">Reference proteome</keyword>
<feature type="domain" description="Multidrug resistance protein MdtA-like C-terminal permuted SH3" evidence="8">
    <location>
        <begin position="284"/>
        <end position="347"/>
    </location>
</feature>
<feature type="transmembrane region" description="Helical" evidence="5">
    <location>
        <begin position="12"/>
        <end position="31"/>
    </location>
</feature>
<dbReference type="InterPro" id="IPR058625">
    <property type="entry name" value="MdtA-like_BSH"/>
</dbReference>
<dbReference type="Pfam" id="PF25954">
    <property type="entry name" value="Beta-barrel_RND_2"/>
    <property type="match status" value="1"/>
</dbReference>
<dbReference type="GO" id="GO:1990281">
    <property type="term" value="C:efflux pump complex"/>
    <property type="evidence" value="ECO:0007669"/>
    <property type="project" value="TreeGrafter"/>
</dbReference>
<evidence type="ECO:0000313" key="9">
    <source>
        <dbReference type="EMBL" id="SIT65796.1"/>
    </source>
</evidence>
<evidence type="ECO:0000256" key="3">
    <source>
        <dbReference type="ARBA" id="ARBA00022448"/>
    </source>
</evidence>
<dbReference type="InterPro" id="IPR006143">
    <property type="entry name" value="RND_pump_MFP"/>
</dbReference>
<reference evidence="9 10" key="1">
    <citation type="submission" date="2017-01" db="EMBL/GenBank/DDBJ databases">
        <authorList>
            <person name="Mah S.A."/>
            <person name="Swanson W.J."/>
            <person name="Moy G.W."/>
            <person name="Vacquier V.D."/>
        </authorList>
    </citation>
    <scope>NUCLEOTIDE SEQUENCE [LARGE SCALE GENOMIC DNA]</scope>
    <source>
        <strain evidence="9 10">M9</strain>
    </source>
</reference>
<gene>
    <name evidence="9" type="ORF">SAMN05216526_0249</name>
</gene>
<dbReference type="RefSeq" id="WP_076754245.1">
    <property type="nucleotide sequence ID" value="NZ_CP023018.1"/>
</dbReference>
<dbReference type="InterPro" id="IPR058792">
    <property type="entry name" value="Beta-barrel_RND_2"/>
</dbReference>
<dbReference type="SUPFAM" id="SSF111369">
    <property type="entry name" value="HlyD-like secretion proteins"/>
    <property type="match status" value="1"/>
</dbReference>
<keyword evidence="3" id="KW-0813">Transport</keyword>